<gene>
    <name evidence="6" type="primary">ppk</name>
    <name evidence="12" type="ordered locus">Ethha_2677</name>
</gene>
<dbReference type="Pfam" id="PF13090">
    <property type="entry name" value="PP_kinase_C"/>
    <property type="match status" value="1"/>
</dbReference>
<dbReference type="Gene3D" id="3.30.870.10">
    <property type="entry name" value="Endonuclease Chain A"/>
    <property type="match status" value="2"/>
</dbReference>
<dbReference type="Proteomes" id="UP000001551">
    <property type="component" value="Chromosome"/>
</dbReference>
<feature type="binding site" evidence="6">
    <location>
        <position position="585"/>
    </location>
    <ligand>
        <name>ATP</name>
        <dbReference type="ChEBI" id="CHEBI:30616"/>
    </ligand>
</feature>
<dbReference type="EC" id="2.7.4.1" evidence="6 7"/>
<feature type="binding site" evidence="6">
    <location>
        <position position="557"/>
    </location>
    <ligand>
        <name>ATP</name>
        <dbReference type="ChEBI" id="CHEBI:30616"/>
    </ligand>
</feature>
<evidence type="ECO:0000256" key="3">
    <source>
        <dbReference type="ARBA" id="ARBA00022741"/>
    </source>
</evidence>
<comment type="PTM">
    <text evidence="6 7">An intermediate of this reaction is the autophosphorylated ppk in which a phosphate is covalently linked to a histidine residue through a N-P bond.</text>
</comment>
<keyword evidence="3 6" id="KW-0547">Nucleotide-binding</keyword>
<keyword evidence="2 6" id="KW-0808">Transferase</keyword>
<evidence type="ECO:0000313" key="12">
    <source>
        <dbReference type="EMBL" id="ADU28170.1"/>
    </source>
</evidence>
<evidence type="ECO:0000259" key="10">
    <source>
        <dbReference type="Pfam" id="PF13090"/>
    </source>
</evidence>
<evidence type="ECO:0000256" key="6">
    <source>
        <dbReference type="HAMAP-Rule" id="MF_00347"/>
    </source>
</evidence>
<dbReference type="InterPro" id="IPR036832">
    <property type="entry name" value="PPK_N_dom_sf"/>
</dbReference>
<accession>E6U7P7</accession>
<dbReference type="InterPro" id="IPR041108">
    <property type="entry name" value="PP_kinase_C_1"/>
</dbReference>
<dbReference type="eggNOG" id="COG0855">
    <property type="taxonomic scope" value="Bacteria"/>
</dbReference>
<evidence type="ECO:0000256" key="1">
    <source>
        <dbReference type="ARBA" id="ARBA00022553"/>
    </source>
</evidence>
<keyword evidence="1 6" id="KW-0597">Phosphoprotein</keyword>
<feature type="domain" description="Polyphosphate kinase middle" evidence="8">
    <location>
        <begin position="118"/>
        <end position="291"/>
    </location>
</feature>
<evidence type="ECO:0000256" key="2">
    <source>
        <dbReference type="ARBA" id="ARBA00022679"/>
    </source>
</evidence>
<keyword evidence="6" id="KW-0460">Magnesium</keyword>
<sequence length="702" mass="79790">MSALYINRELSWLKFNERVLEEACDTSVPLYERLRFLSIFSSNLDEFYMVRVGSLLDQSLLGGNNADTKTGMLPEEQIAAVNTAVQQMYPRRDKAYADILRDIGVFSHVSYKGLDGGEKRVVRTYFETEMLPLLSPQIIDAHHPFPHLENKVIYIGVRLKCKAGKLFGIIPLTREIDRVYFIPETSKFLLAEDILLRFADTVFGVYEVEAKAIFRVTRNADIDSEEGVLDEDVDYRNYMQEIIKKRNKLSPVRLETDRAGDDELLAFFLSKLELQRSQCFLSSAPLDFAFVGVLEEQIGAEERGKLMFSPLRPQWPAGVDRAAPMIPQVLQRDILLSYPFESMRPLVELIRQASEDPRVVSIKMTLYRIGRQSQIVQNLCAAAENGKDVTVLIELRARFDEQNNINWSRLLEDAGCKVIYGIEDYKVHAKILLITRKQRGGVEYITNIATGNYNETTAKFYTDLSLMTANREIGEDAVAFFHNVSINNLDGAYRHLLVSPSSLKQGVLARMDAEIAKAQSGLPGRIIAKMNSITDKDIIDKMIEASKAGVKVDLVVRGICCLCPGVPGETDNIRVRSIVGRFLEHARIYIFGEGSEARVYISSADWMTRNTERRVEIAMPVLDSRLAGRVIGIMDMQLRDNVKARELQPDGAYARVLREGEDLDSQMYFYRQAYRATERQEEKPRRGLFGVLLSRIRGQKKK</sequence>
<dbReference type="NCBIfam" id="NF003917">
    <property type="entry name" value="PRK05443.1-1"/>
    <property type="match status" value="1"/>
</dbReference>
<feature type="domain" description="Polyphosphate kinase C-terminal" evidence="10">
    <location>
        <begin position="496"/>
        <end position="661"/>
    </location>
</feature>
<dbReference type="InterPro" id="IPR036830">
    <property type="entry name" value="PP_kinase_middle_dom_sf"/>
</dbReference>
<dbReference type="SUPFAM" id="SSF140356">
    <property type="entry name" value="PPK N-terminal domain-like"/>
    <property type="match status" value="1"/>
</dbReference>
<evidence type="ECO:0000259" key="9">
    <source>
        <dbReference type="Pfam" id="PF13089"/>
    </source>
</evidence>
<comment type="function">
    <text evidence="6 7">Catalyzes the reversible transfer of the terminal phosphate of ATP to form a long-chain polyphosphate (polyP).</text>
</comment>
<evidence type="ECO:0000259" key="8">
    <source>
        <dbReference type="Pfam" id="PF02503"/>
    </source>
</evidence>
<name>E6U7P7_ETHHY</name>
<feature type="binding site" evidence="6">
    <location>
        <position position="43"/>
    </location>
    <ligand>
        <name>ATP</name>
        <dbReference type="ChEBI" id="CHEBI:30616"/>
    </ligand>
</feature>
<feature type="binding site" evidence="6">
    <location>
        <position position="461"/>
    </location>
    <ligand>
        <name>ATP</name>
        <dbReference type="ChEBI" id="CHEBI:30616"/>
    </ligand>
</feature>
<dbReference type="HAMAP" id="MF_00347">
    <property type="entry name" value="Polyphosphate_kinase"/>
    <property type="match status" value="1"/>
</dbReference>
<evidence type="ECO:0000256" key="7">
    <source>
        <dbReference type="RuleBase" id="RU003800"/>
    </source>
</evidence>
<feature type="domain" description="Polyphosphate kinase C-terminal" evidence="11">
    <location>
        <begin position="327"/>
        <end position="485"/>
    </location>
</feature>
<dbReference type="GO" id="GO:0046872">
    <property type="term" value="F:metal ion binding"/>
    <property type="evidence" value="ECO:0007669"/>
    <property type="project" value="UniProtKB-KW"/>
</dbReference>
<dbReference type="SUPFAM" id="SSF56024">
    <property type="entry name" value="Phospholipase D/nuclease"/>
    <property type="match status" value="2"/>
</dbReference>
<feature type="binding site" evidence="6">
    <location>
        <position position="368"/>
    </location>
    <ligand>
        <name>Mg(2+)</name>
        <dbReference type="ChEBI" id="CHEBI:18420"/>
    </ligand>
</feature>
<dbReference type="SUPFAM" id="SSF143724">
    <property type="entry name" value="PHP14-like"/>
    <property type="match status" value="1"/>
</dbReference>
<dbReference type="Pfam" id="PF02503">
    <property type="entry name" value="PP_kinase"/>
    <property type="match status" value="1"/>
</dbReference>
<dbReference type="STRING" id="663278.Ethha_2677"/>
<keyword evidence="5 6" id="KW-0067">ATP-binding</keyword>
<comment type="similarity">
    <text evidence="6 7">Belongs to the polyphosphate kinase 1 (PPK1) family.</text>
</comment>
<dbReference type="CDD" id="cd09169">
    <property type="entry name" value="PLDc_PPK1_C2_unchar"/>
    <property type="match status" value="1"/>
</dbReference>
<feature type="domain" description="Polyphosphate kinase N-terminal" evidence="9">
    <location>
        <begin position="5"/>
        <end position="100"/>
    </location>
</feature>
<dbReference type="InterPro" id="IPR025200">
    <property type="entry name" value="PPK_C_dom2"/>
</dbReference>
<protein>
    <recommendedName>
        <fullName evidence="6 7">Polyphosphate kinase</fullName>
        <ecNumber evidence="6 7">2.7.4.1</ecNumber>
    </recommendedName>
    <alternativeName>
        <fullName evidence="6">ATP-polyphosphate phosphotransferase</fullName>
    </alternativeName>
    <alternativeName>
        <fullName evidence="6">Polyphosphoric acid kinase</fullName>
    </alternativeName>
</protein>
<evidence type="ECO:0000256" key="4">
    <source>
        <dbReference type="ARBA" id="ARBA00022777"/>
    </source>
</evidence>
<evidence type="ECO:0000313" key="13">
    <source>
        <dbReference type="Proteomes" id="UP000001551"/>
    </source>
</evidence>
<dbReference type="HOGENOM" id="CLU_009678_3_0_9"/>
<dbReference type="AlphaFoldDB" id="E6U7P7"/>
<dbReference type="Gene3D" id="3.30.1840.10">
    <property type="entry name" value="Polyphosphate kinase middle domain"/>
    <property type="match status" value="1"/>
</dbReference>
<evidence type="ECO:0000256" key="5">
    <source>
        <dbReference type="ARBA" id="ARBA00022840"/>
    </source>
</evidence>
<dbReference type="PANTHER" id="PTHR30218:SF0">
    <property type="entry name" value="POLYPHOSPHATE KINASE"/>
    <property type="match status" value="1"/>
</dbReference>
<keyword evidence="4 6" id="KW-0418">Kinase</keyword>
<dbReference type="KEGG" id="eha:Ethha_2677"/>
<comment type="cofactor">
    <cofactor evidence="6">
        <name>Mg(2+)</name>
        <dbReference type="ChEBI" id="CHEBI:18420"/>
    </cofactor>
</comment>
<dbReference type="PIRSF" id="PIRSF015589">
    <property type="entry name" value="PP_kinase"/>
    <property type="match status" value="1"/>
</dbReference>
<dbReference type="PANTHER" id="PTHR30218">
    <property type="entry name" value="POLYPHOSPHATE KINASE"/>
    <property type="match status" value="1"/>
</dbReference>
<dbReference type="GO" id="GO:0006799">
    <property type="term" value="P:polyphosphate biosynthetic process"/>
    <property type="evidence" value="ECO:0007669"/>
    <property type="project" value="UniProtKB-UniRule"/>
</dbReference>
<keyword evidence="6" id="KW-0479">Metal-binding</keyword>
<feature type="active site" description="Phosphohistidine intermediate" evidence="6">
    <location>
        <position position="428"/>
    </location>
</feature>
<dbReference type="InterPro" id="IPR025198">
    <property type="entry name" value="PPK_N_dom"/>
</dbReference>
<organism evidence="12 13">
    <name type="scientific">Ethanoligenens harbinense (strain DSM 18485 / JCM 12961 / CGMCC 1.5033 / YUAN-3)</name>
    <dbReference type="NCBI Taxonomy" id="663278"/>
    <lineage>
        <taxon>Bacteria</taxon>
        <taxon>Bacillati</taxon>
        <taxon>Bacillota</taxon>
        <taxon>Clostridia</taxon>
        <taxon>Eubacteriales</taxon>
        <taxon>Oscillospiraceae</taxon>
        <taxon>Ethanoligenens</taxon>
    </lineage>
</organism>
<dbReference type="EMBL" id="CP002400">
    <property type="protein sequence ID" value="ADU28170.1"/>
    <property type="molecule type" value="Genomic_DNA"/>
</dbReference>
<dbReference type="NCBIfam" id="NF003921">
    <property type="entry name" value="PRK05443.2-2"/>
    <property type="match status" value="1"/>
</dbReference>
<dbReference type="NCBIfam" id="TIGR03705">
    <property type="entry name" value="poly_P_kin"/>
    <property type="match status" value="1"/>
</dbReference>
<reference evidence="12 13" key="1">
    <citation type="submission" date="2010-12" db="EMBL/GenBank/DDBJ databases">
        <title>Complete sequence of Ethanoligenens harbinense YUAN-3.</title>
        <authorList>
            <person name="Lucas S."/>
            <person name="Copeland A."/>
            <person name="Lapidus A."/>
            <person name="Cheng J.-F."/>
            <person name="Bruce D."/>
            <person name="Goodwin L."/>
            <person name="Pitluck S."/>
            <person name="Chertkov O."/>
            <person name="Misra M."/>
            <person name="Detter J.C."/>
            <person name="Han C."/>
            <person name="Tapia R."/>
            <person name="Land M."/>
            <person name="Hauser L."/>
            <person name="Jeffries C."/>
            <person name="Kyrpides N."/>
            <person name="Ivanova N."/>
            <person name="Mikhailova N."/>
            <person name="Wang A."/>
            <person name="Mouttaki H."/>
            <person name="He Z."/>
            <person name="Zhou J."/>
            <person name="Hemme C.L."/>
            <person name="Woyke T."/>
        </authorList>
    </citation>
    <scope>NUCLEOTIDE SEQUENCE [LARGE SCALE GENOMIC DNA]</scope>
    <source>
        <strain evidence="13">DSM 18485 / JCM 12961 / CGMCC 1.5033 / YUAN-3</strain>
    </source>
</reference>
<comment type="catalytic activity">
    <reaction evidence="6 7">
        <text>[phosphate](n) + ATP = [phosphate](n+1) + ADP</text>
        <dbReference type="Rhea" id="RHEA:19573"/>
        <dbReference type="Rhea" id="RHEA-COMP:9859"/>
        <dbReference type="Rhea" id="RHEA-COMP:14280"/>
        <dbReference type="ChEBI" id="CHEBI:16838"/>
        <dbReference type="ChEBI" id="CHEBI:30616"/>
        <dbReference type="ChEBI" id="CHEBI:456216"/>
        <dbReference type="EC" id="2.7.4.1"/>
    </reaction>
</comment>
<dbReference type="InterPro" id="IPR003414">
    <property type="entry name" value="PP_kinase"/>
</dbReference>
<dbReference type="Gene3D" id="1.20.58.310">
    <property type="entry name" value="Polyphosphate kinase N-terminal domain"/>
    <property type="match status" value="1"/>
</dbReference>
<dbReference type="GO" id="GO:0009358">
    <property type="term" value="C:polyphosphate kinase complex"/>
    <property type="evidence" value="ECO:0007669"/>
    <property type="project" value="InterPro"/>
</dbReference>
<feature type="binding site" evidence="6">
    <location>
        <position position="398"/>
    </location>
    <ligand>
        <name>Mg(2+)</name>
        <dbReference type="ChEBI" id="CHEBI:18420"/>
    </ligand>
</feature>
<keyword evidence="13" id="KW-1185">Reference proteome</keyword>
<dbReference type="Pfam" id="PF17941">
    <property type="entry name" value="PP_kinase_C_1"/>
    <property type="match status" value="1"/>
</dbReference>
<dbReference type="GO" id="GO:0005524">
    <property type="term" value="F:ATP binding"/>
    <property type="evidence" value="ECO:0007669"/>
    <property type="project" value="UniProtKB-KW"/>
</dbReference>
<dbReference type="RefSeq" id="WP_013486513.1">
    <property type="nucleotide sequence ID" value="NC_014828.1"/>
</dbReference>
<dbReference type="Pfam" id="PF13089">
    <property type="entry name" value="PP_kinase_N"/>
    <property type="match status" value="1"/>
</dbReference>
<proteinExistence type="inferred from homology"/>
<dbReference type="GO" id="GO:0008976">
    <property type="term" value="F:polyphosphate kinase activity"/>
    <property type="evidence" value="ECO:0007669"/>
    <property type="project" value="UniProtKB-UniRule"/>
</dbReference>
<evidence type="ECO:0000259" key="11">
    <source>
        <dbReference type="Pfam" id="PF17941"/>
    </source>
</evidence>
<dbReference type="InterPro" id="IPR024953">
    <property type="entry name" value="PP_kinase_middle"/>
</dbReference>